<proteinExistence type="inferred from homology"/>
<keyword evidence="3" id="KW-0472">Membrane</keyword>
<feature type="domain" description="AAA+ ATPase" evidence="5">
    <location>
        <begin position="281"/>
        <end position="426"/>
    </location>
</feature>
<dbReference type="InterPro" id="IPR050747">
    <property type="entry name" value="Mitochondrial_chaperone_BCS1"/>
</dbReference>
<dbReference type="InterPro" id="IPR003593">
    <property type="entry name" value="AAA+_ATPase"/>
</dbReference>
<keyword evidence="3" id="KW-0999">Mitochondrion inner membrane</keyword>
<dbReference type="SMART" id="SM00382">
    <property type="entry name" value="AAA"/>
    <property type="match status" value="1"/>
</dbReference>
<dbReference type="OrthoDB" id="10251412at2759"/>
<dbReference type="Proteomes" id="UP000242146">
    <property type="component" value="Unassembled WGS sequence"/>
</dbReference>
<gene>
    <name evidence="6" type="ORF">DM01DRAFT_1408157</name>
</gene>
<dbReference type="Gene3D" id="3.40.50.300">
    <property type="entry name" value="P-loop containing nucleotide triphosphate hydrolases"/>
    <property type="match status" value="1"/>
</dbReference>
<protein>
    <submittedName>
        <fullName evidence="6">P-loop containing nucleoside triphosphate hydrolase protein</fullName>
    </submittedName>
</protein>
<reference evidence="6 7" key="1">
    <citation type="submission" date="2016-07" db="EMBL/GenBank/DDBJ databases">
        <title>Pervasive Adenine N6-methylation of Active Genes in Fungi.</title>
        <authorList>
            <consortium name="DOE Joint Genome Institute"/>
            <person name="Mondo S.J."/>
            <person name="Dannebaum R.O."/>
            <person name="Kuo R.C."/>
            <person name="Labutti K."/>
            <person name="Haridas S."/>
            <person name="Kuo A."/>
            <person name="Salamov A."/>
            <person name="Ahrendt S.R."/>
            <person name="Lipzen A."/>
            <person name="Sullivan W."/>
            <person name="Andreopoulos W.B."/>
            <person name="Clum A."/>
            <person name="Lindquist E."/>
            <person name="Daum C."/>
            <person name="Ramamoorthy G.K."/>
            <person name="Gryganskyi A."/>
            <person name="Culley D."/>
            <person name="Magnuson J.K."/>
            <person name="James T.Y."/>
            <person name="O'Malley M.A."/>
            <person name="Stajich J.E."/>
            <person name="Spatafora J.W."/>
            <person name="Visel A."/>
            <person name="Grigoriev I.V."/>
        </authorList>
    </citation>
    <scope>NUCLEOTIDE SEQUENCE [LARGE SCALE GENOMIC DNA]</scope>
    <source>
        <strain evidence="6 7">NRRL 3301</strain>
    </source>
</reference>
<dbReference type="AlphaFoldDB" id="A0A1X2GG00"/>
<keyword evidence="3" id="KW-0496">Mitochondrion</keyword>
<dbReference type="PANTHER" id="PTHR23070">
    <property type="entry name" value="BCS1 AAA-TYPE ATPASE"/>
    <property type="match status" value="1"/>
</dbReference>
<dbReference type="InterPro" id="IPR027417">
    <property type="entry name" value="P-loop_NTPase"/>
</dbReference>
<dbReference type="GO" id="GO:0005743">
    <property type="term" value="C:mitochondrial inner membrane"/>
    <property type="evidence" value="ECO:0007669"/>
    <property type="project" value="UniProtKB-SubCell"/>
</dbReference>
<name>A0A1X2GG00_9FUNG</name>
<evidence type="ECO:0000259" key="5">
    <source>
        <dbReference type="SMART" id="SM00382"/>
    </source>
</evidence>
<evidence type="ECO:0000256" key="4">
    <source>
        <dbReference type="SAM" id="MobiDB-lite"/>
    </source>
</evidence>
<dbReference type="Pfam" id="PF00004">
    <property type="entry name" value="AAA"/>
    <property type="match status" value="1"/>
</dbReference>
<dbReference type="EMBL" id="MCGT01000017">
    <property type="protein sequence ID" value="ORX52834.1"/>
    <property type="molecule type" value="Genomic_DNA"/>
</dbReference>
<keyword evidence="6" id="KW-0378">Hydrolase</keyword>
<feature type="region of interest" description="Disordered" evidence="4">
    <location>
        <begin position="349"/>
        <end position="373"/>
    </location>
</feature>
<evidence type="ECO:0000313" key="6">
    <source>
        <dbReference type="EMBL" id="ORX52834.1"/>
    </source>
</evidence>
<evidence type="ECO:0000313" key="7">
    <source>
        <dbReference type="Proteomes" id="UP000242146"/>
    </source>
</evidence>
<dbReference type="Pfam" id="PF08740">
    <property type="entry name" value="BCS1_N"/>
    <property type="match status" value="1"/>
</dbReference>
<evidence type="ECO:0000256" key="2">
    <source>
        <dbReference type="ARBA" id="ARBA00007448"/>
    </source>
</evidence>
<accession>A0A1X2GG00</accession>
<comment type="similarity">
    <text evidence="2">Belongs to the AAA ATPase family. BCS1 subfamily.</text>
</comment>
<comment type="caution">
    <text evidence="6">The sequence shown here is derived from an EMBL/GenBank/DDBJ whole genome shotgun (WGS) entry which is preliminary data.</text>
</comment>
<dbReference type="InterPro" id="IPR014851">
    <property type="entry name" value="BCS1_N"/>
</dbReference>
<evidence type="ECO:0000256" key="1">
    <source>
        <dbReference type="ARBA" id="ARBA00004434"/>
    </source>
</evidence>
<dbReference type="SUPFAM" id="SSF52540">
    <property type="entry name" value="P-loop containing nucleoside triphosphate hydrolases"/>
    <property type="match status" value="1"/>
</dbReference>
<dbReference type="GO" id="GO:0005524">
    <property type="term" value="F:ATP binding"/>
    <property type="evidence" value="ECO:0007669"/>
    <property type="project" value="InterPro"/>
</dbReference>
<dbReference type="InterPro" id="IPR003959">
    <property type="entry name" value="ATPase_AAA_core"/>
</dbReference>
<sequence length="571" mass="64865">MLGIAHSLYLLRDWTLGRWQIWGQEEYWLGIFGENVVSLLKKYTENQFFVAGLFYYLTPFLQSFTKSITHSLVSKINELRYCTIQVNESDGEVYAAMESFIASKLTEKNLRTAELKVIDQRRHPFDDRENRDQPPEVSLLPAQKKQTFFYKGHQFWVDVVKEDSGGFGGGGYSANAFMDMLGGFHQSKLLCITMKTQRISQLKKYIDEWLYIEHKKKHGRMPVFKAGTQQFGEHEWIHMGSKSRRSAETVFLKHGQKEKIMEDIHFFLRNEQWYEQMGLAYRRGYLLHGPPGTGKTSFVQSVASTLLMGLSILTITNAMDDRTIDRLLRTVPTNSILLIEDIDHCHGFQRKSDTSNSGQKTRIRSNAADPASSGGVTMPALLNGLDGVMGREGNMVFMTCNSVEDIEPALIRPGRVDLKIELSYADQSQIEVMYKRFLSMVPLAFCSPLSAPPSRSTTDSPVEETDHLLEKSSVSSLPLERANSVADHLPPTPPLCHRSSPDHDAKVFAQHISEAVTPAELQNFFISNLSGIREHGLSIDFILSQIPDFLDKVKRDREHARCDPTSRETDR</sequence>
<dbReference type="GO" id="GO:0016887">
    <property type="term" value="F:ATP hydrolysis activity"/>
    <property type="evidence" value="ECO:0007669"/>
    <property type="project" value="InterPro"/>
</dbReference>
<dbReference type="STRING" id="101127.A0A1X2GG00"/>
<keyword evidence="7" id="KW-1185">Reference proteome</keyword>
<evidence type="ECO:0000256" key="3">
    <source>
        <dbReference type="ARBA" id="ARBA00022792"/>
    </source>
</evidence>
<comment type="subcellular location">
    <subcellularLocation>
        <location evidence="1">Mitochondrion inner membrane</location>
        <topology evidence="1">Single-pass membrane protein</topology>
    </subcellularLocation>
</comment>
<organism evidence="6 7">
    <name type="scientific">Hesseltinella vesiculosa</name>
    <dbReference type="NCBI Taxonomy" id="101127"/>
    <lineage>
        <taxon>Eukaryota</taxon>
        <taxon>Fungi</taxon>
        <taxon>Fungi incertae sedis</taxon>
        <taxon>Mucoromycota</taxon>
        <taxon>Mucoromycotina</taxon>
        <taxon>Mucoromycetes</taxon>
        <taxon>Mucorales</taxon>
        <taxon>Cunninghamellaceae</taxon>
        <taxon>Hesseltinella</taxon>
    </lineage>
</organism>